<name>A0A4Q0I395_9FIRM</name>
<dbReference type="SMART" id="SM00729">
    <property type="entry name" value="Elp3"/>
    <property type="match status" value="1"/>
</dbReference>
<dbReference type="Proteomes" id="UP000289166">
    <property type="component" value="Unassembled WGS sequence"/>
</dbReference>
<gene>
    <name evidence="2" type="primary">hemZ</name>
    <name evidence="2" type="ORF">EFD62_11035</name>
</gene>
<dbReference type="InterPro" id="IPR007197">
    <property type="entry name" value="rSAM"/>
</dbReference>
<dbReference type="GO" id="GO:0005737">
    <property type="term" value="C:cytoplasm"/>
    <property type="evidence" value="ECO:0007669"/>
    <property type="project" value="TreeGrafter"/>
</dbReference>
<dbReference type="EMBL" id="RLII01000014">
    <property type="protein sequence ID" value="RXE58698.1"/>
    <property type="molecule type" value="Genomic_DNA"/>
</dbReference>
<proteinExistence type="predicted"/>
<protein>
    <submittedName>
        <fullName evidence="2">Coproporphyrinogen dehydrogenase HemZ</fullName>
        <ecNumber evidence="2">1.3.98.3</ecNumber>
    </submittedName>
</protein>
<keyword evidence="2" id="KW-0560">Oxidoreductase</keyword>
<keyword evidence="3" id="KW-1185">Reference proteome</keyword>
<organism evidence="2 3">
    <name type="scientific">Acetivibrio mesophilus</name>
    <dbReference type="NCBI Taxonomy" id="2487273"/>
    <lineage>
        <taxon>Bacteria</taxon>
        <taxon>Bacillati</taxon>
        <taxon>Bacillota</taxon>
        <taxon>Clostridia</taxon>
        <taxon>Eubacteriales</taxon>
        <taxon>Oscillospiraceae</taxon>
        <taxon>Acetivibrio</taxon>
    </lineage>
</organism>
<dbReference type="EC" id="1.3.98.3" evidence="2"/>
<sequence length="500" mass="56987">MEIYIKLEGHEFQYEIEDVLKLFFGYENIRICYEDPGEDYRGILLYSRFDAPSKDDGGYQIETMIYEDGENVFKENHFFSVSLPAKDASSIYEERKIQKREVKRQIYKALSQFTGKSMPWGMLTGIRPAKIVHELIDMGCSREEINSKLTQYYFVSEEKSKILYSVAKKERHILDATGQDMVGVYIGIPFCTTRCLYCSFTSNPVKKYEHMVASYIQALKKEIMSVGSILDKKGLKIQSIYIGGGTPTSVEASHLKELLMYIEQILDLKDLKEYTLEAGRPDSITGEKLEIIKNSQVDRISINPQTMKDEILKKIGRLHTSKDIVDAFELARSIGFDNINMDVIAGLPGSNLEDFVKTIDEIGGLGPESVTVHTMAIKRASRLNEDKENYSLTSGNEVAQMVDAAYDILTKMGLEPYYLYRQKNMLGNLENVGYSKLGYESIYNVQIMEEKQSIIALGAGAITKVVFPESNRIERAFNVKSVEEYISRIDEMIERKNTLL</sequence>
<evidence type="ECO:0000259" key="1">
    <source>
        <dbReference type="PROSITE" id="PS51918"/>
    </source>
</evidence>
<dbReference type="PANTHER" id="PTHR13932:SF1">
    <property type="entry name" value="OXYGEN-INDEPENDENT COPROPORPHYRINOGEN-III OXIDASE-LIKE PROTEIN HEMZ"/>
    <property type="match status" value="1"/>
</dbReference>
<dbReference type="InterPro" id="IPR023995">
    <property type="entry name" value="HemZ"/>
</dbReference>
<evidence type="ECO:0000313" key="3">
    <source>
        <dbReference type="Proteomes" id="UP000289166"/>
    </source>
</evidence>
<dbReference type="Pfam" id="PF04055">
    <property type="entry name" value="Radical_SAM"/>
    <property type="match status" value="1"/>
</dbReference>
<dbReference type="SFLD" id="SFLDG01082">
    <property type="entry name" value="B12-binding_domain_containing"/>
    <property type="match status" value="1"/>
</dbReference>
<accession>A0A4Q0I395</accession>
<evidence type="ECO:0000313" key="2">
    <source>
        <dbReference type="EMBL" id="RXE58698.1"/>
    </source>
</evidence>
<dbReference type="InterPro" id="IPR006638">
    <property type="entry name" value="Elp3/MiaA/NifB-like_rSAM"/>
</dbReference>
<dbReference type="InterPro" id="IPR034505">
    <property type="entry name" value="Coproporphyrinogen-III_oxidase"/>
</dbReference>
<dbReference type="GO" id="GO:0051539">
    <property type="term" value="F:4 iron, 4 sulfur cluster binding"/>
    <property type="evidence" value="ECO:0007669"/>
    <property type="project" value="TreeGrafter"/>
</dbReference>
<dbReference type="RefSeq" id="WP_128706119.1">
    <property type="nucleotide sequence ID" value="NZ_RLII01000014.1"/>
</dbReference>
<dbReference type="GO" id="GO:0051989">
    <property type="term" value="F:coproporphyrinogen dehydrogenase activity"/>
    <property type="evidence" value="ECO:0007669"/>
    <property type="project" value="UniProtKB-EC"/>
</dbReference>
<dbReference type="NCBIfam" id="TIGR03994">
    <property type="entry name" value="rSAM_HemZ"/>
    <property type="match status" value="1"/>
</dbReference>
<reference evidence="3" key="1">
    <citation type="submission" date="2018-11" db="EMBL/GenBank/DDBJ databases">
        <title>Genome sequencing of a novel mesophilic and cellulolytic organism within the genus Hungateiclostridium.</title>
        <authorList>
            <person name="Rettenmaier R."/>
            <person name="Liebl W."/>
            <person name="Zverlov V."/>
        </authorList>
    </citation>
    <scope>NUCLEOTIDE SEQUENCE [LARGE SCALE GENOMIC DNA]</scope>
    <source>
        <strain evidence="3">N2K1</strain>
    </source>
</reference>
<dbReference type="SFLD" id="SFLDS00029">
    <property type="entry name" value="Radical_SAM"/>
    <property type="match status" value="1"/>
</dbReference>
<dbReference type="Gene3D" id="3.80.30.20">
    <property type="entry name" value="tm_1862 like domain"/>
    <property type="match status" value="1"/>
</dbReference>
<dbReference type="PROSITE" id="PS51918">
    <property type="entry name" value="RADICAL_SAM"/>
    <property type="match status" value="1"/>
</dbReference>
<dbReference type="InterPro" id="IPR058240">
    <property type="entry name" value="rSAM_sf"/>
</dbReference>
<dbReference type="AlphaFoldDB" id="A0A4Q0I395"/>
<comment type="caution">
    <text evidence="2">The sequence shown here is derived from an EMBL/GenBank/DDBJ whole genome shotgun (WGS) entry which is preliminary data.</text>
</comment>
<dbReference type="SFLD" id="SFLDF00310">
    <property type="entry name" value="oxygen-independent_coproporphy"/>
    <property type="match status" value="1"/>
</dbReference>
<dbReference type="PANTHER" id="PTHR13932">
    <property type="entry name" value="COPROPORPHYRINIGEN III OXIDASE"/>
    <property type="match status" value="1"/>
</dbReference>
<dbReference type="OrthoDB" id="9808022at2"/>
<dbReference type="InterPro" id="IPR023404">
    <property type="entry name" value="rSAM_horseshoe"/>
</dbReference>
<dbReference type="SUPFAM" id="SSF102114">
    <property type="entry name" value="Radical SAM enzymes"/>
    <property type="match status" value="1"/>
</dbReference>
<dbReference type="SFLD" id="SFLDG01065">
    <property type="entry name" value="anaerobic_coproporphyrinogen-I"/>
    <property type="match status" value="1"/>
</dbReference>
<dbReference type="GO" id="GO:0006779">
    <property type="term" value="P:porphyrin-containing compound biosynthetic process"/>
    <property type="evidence" value="ECO:0007669"/>
    <property type="project" value="TreeGrafter"/>
</dbReference>
<dbReference type="CDD" id="cd01335">
    <property type="entry name" value="Radical_SAM"/>
    <property type="match status" value="1"/>
</dbReference>
<feature type="domain" description="Radical SAM core" evidence="1">
    <location>
        <begin position="176"/>
        <end position="411"/>
    </location>
</feature>